<dbReference type="EMBL" id="BMOD01000031">
    <property type="protein sequence ID" value="GGJ54984.1"/>
    <property type="molecule type" value="Genomic_DNA"/>
</dbReference>
<sequence>MSQQELLEIFARQVVKYARDDVITFFDDFFTGKTRSTTGQILLQKYQEAENKEHFLKEYMIPYAVDSAIEVFLQVFDTDLRFKISIQNQQGEYVDALDLTDGCEAEYAGEDGWAEKYSMHRLGLLKVEHEETSKSMKRILKKDDGV</sequence>
<reference evidence="2" key="1">
    <citation type="journal article" date="2019" name="Int. J. Syst. Evol. Microbiol.">
        <title>The Global Catalogue of Microorganisms (GCM) 10K type strain sequencing project: providing services to taxonomists for standard genome sequencing and annotation.</title>
        <authorList>
            <consortium name="The Broad Institute Genomics Platform"/>
            <consortium name="The Broad Institute Genome Sequencing Center for Infectious Disease"/>
            <person name="Wu L."/>
            <person name="Ma J."/>
        </authorList>
    </citation>
    <scope>NUCLEOTIDE SEQUENCE [LARGE SCALE GENOMIC DNA]</scope>
    <source>
        <strain evidence="2">JCM 14370</strain>
    </source>
</reference>
<evidence type="ECO:0000313" key="2">
    <source>
        <dbReference type="Proteomes" id="UP000632222"/>
    </source>
</evidence>
<name>A0ABQ2DFY8_9DEIO</name>
<keyword evidence="2" id="KW-1185">Reference proteome</keyword>
<dbReference type="RefSeq" id="WP_189007754.1">
    <property type="nucleotide sequence ID" value="NZ_BMOD01000031.1"/>
</dbReference>
<protein>
    <submittedName>
        <fullName evidence="1">Uncharacterized protein</fullName>
    </submittedName>
</protein>
<comment type="caution">
    <text evidence="1">The sequence shown here is derived from an EMBL/GenBank/DDBJ whole genome shotgun (WGS) entry which is preliminary data.</text>
</comment>
<proteinExistence type="predicted"/>
<accession>A0ABQ2DFY8</accession>
<gene>
    <name evidence="1" type="ORF">GCM10008938_46300</name>
</gene>
<organism evidence="1 2">
    <name type="scientific">Deinococcus roseus</name>
    <dbReference type="NCBI Taxonomy" id="392414"/>
    <lineage>
        <taxon>Bacteria</taxon>
        <taxon>Thermotogati</taxon>
        <taxon>Deinococcota</taxon>
        <taxon>Deinococci</taxon>
        <taxon>Deinococcales</taxon>
        <taxon>Deinococcaceae</taxon>
        <taxon>Deinococcus</taxon>
    </lineage>
</organism>
<evidence type="ECO:0000313" key="1">
    <source>
        <dbReference type="EMBL" id="GGJ54984.1"/>
    </source>
</evidence>
<dbReference type="Proteomes" id="UP000632222">
    <property type="component" value="Unassembled WGS sequence"/>
</dbReference>